<dbReference type="InterPro" id="IPR036179">
    <property type="entry name" value="Ig-like_dom_sf"/>
</dbReference>
<proteinExistence type="predicted"/>
<keyword evidence="3" id="KW-0732">Signal</keyword>
<evidence type="ECO:0000256" key="2">
    <source>
        <dbReference type="ARBA" id="ARBA00022692"/>
    </source>
</evidence>
<dbReference type="PANTHER" id="PTHR45817:SF8">
    <property type="entry name" value="LYSYL OXIDASE HOMOLOG 1"/>
    <property type="match status" value="1"/>
</dbReference>
<feature type="disulfide bond" evidence="9">
    <location>
        <begin position="599"/>
        <end position="663"/>
    </location>
</feature>
<dbReference type="GO" id="GO:0030199">
    <property type="term" value="P:collagen fibril organization"/>
    <property type="evidence" value="ECO:0007669"/>
    <property type="project" value="TreeGrafter"/>
</dbReference>
<dbReference type="Gene3D" id="2.10.220.10">
    <property type="entry name" value="Hormone Receptor, Insulin-like Growth Factor Receptor 1, Chain A, domain 2"/>
    <property type="match status" value="3"/>
</dbReference>
<feature type="compositionally biased region" description="Polar residues" evidence="10">
    <location>
        <begin position="1242"/>
        <end position="1257"/>
    </location>
</feature>
<dbReference type="EMBL" id="JAODUP010000253">
    <property type="protein sequence ID" value="KAK2154923.1"/>
    <property type="molecule type" value="Genomic_DNA"/>
</dbReference>
<dbReference type="Gene3D" id="3.10.250.10">
    <property type="entry name" value="SRCR-like domain"/>
    <property type="match status" value="2"/>
</dbReference>
<name>A0AAD9JKJ9_9ANNE</name>
<feature type="compositionally biased region" description="Polar residues" evidence="10">
    <location>
        <begin position="1856"/>
        <end position="1865"/>
    </location>
</feature>
<dbReference type="InterPro" id="IPR036772">
    <property type="entry name" value="SRCR-like_dom_sf"/>
</dbReference>
<evidence type="ECO:0000259" key="12">
    <source>
        <dbReference type="PROSITE" id="PS50835"/>
    </source>
</evidence>
<accession>A0AAD9JKJ9</accession>
<keyword evidence="14" id="KW-1185">Reference proteome</keyword>
<dbReference type="SUPFAM" id="SSF48726">
    <property type="entry name" value="Immunoglobulin"/>
    <property type="match status" value="2"/>
</dbReference>
<feature type="region of interest" description="Disordered" evidence="10">
    <location>
        <begin position="1208"/>
        <end position="1257"/>
    </location>
</feature>
<feature type="compositionally biased region" description="Polar residues" evidence="10">
    <location>
        <begin position="1904"/>
        <end position="1914"/>
    </location>
</feature>
<feature type="compositionally biased region" description="Polar residues" evidence="10">
    <location>
        <begin position="1116"/>
        <end position="1133"/>
    </location>
</feature>
<keyword evidence="6" id="KW-0472">Membrane</keyword>
<organism evidence="13 14">
    <name type="scientific">Paralvinella palmiformis</name>
    <dbReference type="NCBI Taxonomy" id="53620"/>
    <lineage>
        <taxon>Eukaryota</taxon>
        <taxon>Metazoa</taxon>
        <taxon>Spiralia</taxon>
        <taxon>Lophotrochozoa</taxon>
        <taxon>Annelida</taxon>
        <taxon>Polychaeta</taxon>
        <taxon>Sedentaria</taxon>
        <taxon>Canalipalpata</taxon>
        <taxon>Terebellida</taxon>
        <taxon>Terebelliformia</taxon>
        <taxon>Alvinellidae</taxon>
        <taxon>Paralvinella</taxon>
    </lineage>
</organism>
<dbReference type="InterPro" id="IPR050912">
    <property type="entry name" value="LOX-like_protein"/>
</dbReference>
<dbReference type="SMART" id="SM00261">
    <property type="entry name" value="FU"/>
    <property type="match status" value="5"/>
</dbReference>
<feature type="region of interest" description="Disordered" evidence="10">
    <location>
        <begin position="1953"/>
        <end position="1982"/>
    </location>
</feature>
<dbReference type="SMART" id="SM00409">
    <property type="entry name" value="IG"/>
    <property type="match status" value="1"/>
</dbReference>
<evidence type="ECO:0000256" key="7">
    <source>
        <dbReference type="ARBA" id="ARBA00023157"/>
    </source>
</evidence>
<feature type="domain" description="SRCR" evidence="11">
    <location>
        <begin position="570"/>
        <end position="672"/>
    </location>
</feature>
<keyword evidence="7 9" id="KW-1015">Disulfide bond</keyword>
<keyword evidence="2" id="KW-0812">Transmembrane</keyword>
<dbReference type="GO" id="GO:0004720">
    <property type="term" value="F:protein-lysine 6-oxidase activity"/>
    <property type="evidence" value="ECO:0007669"/>
    <property type="project" value="TreeGrafter"/>
</dbReference>
<feature type="compositionally biased region" description="Polar residues" evidence="10">
    <location>
        <begin position="1602"/>
        <end position="1617"/>
    </location>
</feature>
<dbReference type="InterPro" id="IPR009030">
    <property type="entry name" value="Growth_fac_rcpt_cys_sf"/>
</dbReference>
<dbReference type="InterPro" id="IPR003599">
    <property type="entry name" value="Ig_sub"/>
</dbReference>
<evidence type="ECO:0000256" key="9">
    <source>
        <dbReference type="PROSITE-ProRule" id="PRU00196"/>
    </source>
</evidence>
<dbReference type="CDD" id="cd00064">
    <property type="entry name" value="FU"/>
    <property type="match status" value="2"/>
</dbReference>
<feature type="compositionally biased region" description="Basic residues" evidence="10">
    <location>
        <begin position="1487"/>
        <end position="1498"/>
    </location>
</feature>
<gene>
    <name evidence="13" type="ORF">LSH36_253g00032</name>
</gene>
<keyword evidence="5" id="KW-1133">Transmembrane helix</keyword>
<feature type="disulfide bond" evidence="9">
    <location>
        <begin position="642"/>
        <end position="652"/>
    </location>
</feature>
<dbReference type="Gene3D" id="2.60.40.10">
    <property type="entry name" value="Immunoglobulins"/>
    <property type="match status" value="1"/>
</dbReference>
<feature type="region of interest" description="Disordered" evidence="10">
    <location>
        <begin position="1109"/>
        <end position="1189"/>
    </location>
</feature>
<evidence type="ECO:0000259" key="11">
    <source>
        <dbReference type="PROSITE" id="PS50287"/>
    </source>
</evidence>
<evidence type="ECO:0000256" key="10">
    <source>
        <dbReference type="SAM" id="MobiDB-lite"/>
    </source>
</evidence>
<feature type="region of interest" description="Disordered" evidence="10">
    <location>
        <begin position="1602"/>
        <end position="1672"/>
    </location>
</feature>
<dbReference type="SUPFAM" id="SSF56487">
    <property type="entry name" value="SRCR-like"/>
    <property type="match status" value="2"/>
</dbReference>
<dbReference type="PROSITE" id="PS50287">
    <property type="entry name" value="SRCR_2"/>
    <property type="match status" value="2"/>
</dbReference>
<sequence length="2018" mass="223691">MSATKLQTKSRHARDQCSETTLDMVRAAHFRFTRKMDFGVLVSHVTRPIREFAVIVVVTVVMATNAQTDMETGRGTSQPRCQSDEYYVTTDDSCRSCPSACRQCLKKTDSTIYPCSSCNDPFGFVPNPRTIIDAHSRWKELPKDGAVQSNKDLVPIGGILNPVNFTSTARENNQSADYMTSWLTISGRLEISDGVTWHSICDDGWNLRNTDVACRELGLGRAVSYFSGYDAMFDLDRLEPLIGDVHCSGSEDSLYRCNGSTPVAPPLCEADETVGVTCSGPVNTLFCVSISDCPIGMYANTTSHRCEDCSDACADCWGDPYRCTACDAYRFLSDDGRCFGRCSDGYYGNVNSRKCLKCEVTCRTCADGLINSHCLSCYAGYVLYAGSCIPSCPDELFSYDLHCVTSCPRGYIGQNSTCVKCDVTCCSCSGISTNCTCCEGNYVLQIADVNQTILANDTNIGAIIGICQSDCDVGYYPDPNKQCKRCLDQSCILCTVGGLYCTRCNEETLLYLGLCIGFCPDHLYAVDGACVAECPDGYYGSEGICLSCPGLCRRCFIDGQVLCSACHQGYLLKSGSCVRDCGSQYVSEIILPKRWLPLCPDHWTLIEAHVTCRELGIGAHLQVLNGRDFTDTGFAVRGAVTCDGSEKTIMDCIYGDLTLTRHCPYQIQFLCLRLPTMKQSFYLTGLMESDSSCPARREYGFYGRKTTYHWQLITDGEQVIINDGPLSWSGFGNYTMACNAHGVPLPEVSWYKDRIKLEEDQPTLFIHPNQMTSSAGHRAVFTCGVDSSDDVTLSLTLPDGTVIHKGVNVSFVIDPVRRRYDGDVFCKATSPIGHVTATARLTVFYAPVFINAPYNQTVYHNRLALLNWTVDALPGANVTWLIGDVMINDNAERGLYFNAKWPRDSKLFTVEAKNKEGQLHGSAFISVTKPLKFAIKNTDYETITLDVRHTDHGQVTDDSFYEVWIVKVTNNITDNDTNTMAYRESPPSDVRRGYSNHMYIPTEDEIEALEELGIRYYDEEDWADRVPEVQSEFNPEADVYLVGSSGLMIPSKSLPVRDITEHTSGSDVEVAHLHPNTKHGISGILDEEVSSTVNMSEKKLEVIRKISKESKRSDSGFESSGLPRQQSGSSKTNSTRRRDLDIKSAKTTNRTTGRRPERESSTTSDPHKHHHHHHRKKKGRGRRLSFRRKGKKIIERLRNFSMHTTTLDEDAYAADSSGESDQEYRHPVYRPTHSDPPRVTSRPESTLSRDGSLSTEGATYIDPSAIVSIPETSHRMEELKHHNLPGYLVHPQMAAALTSSPLVTRTEFRTVEPGETLDSIHEEPHQLNVPLTNSGNEDAEIYDISNDAVGISQRPDDSFQNLDIEEEARANRVRHVACLHPPPRNTHENEENVVRDSILNELGSLEGDDLDEILKINLDRLADENENAVLELDGIVREQGMLIASNSGTEHVSESRVSRSPVNGSRNSPTRSLDDECNTVNNPSPQKGHHHHHHHLQQHHQDDGEWQKPTANSAPKPNRRRISQLYLTLIDSSQTDTKTSHDRKTDPDQTDVVEEREAEYPMAGTVSCHMKNELDTPRFGLRRSSSLSSLYVKDPRIPQFSAQSNTLGLSKNSNTERCGSRGPASPHLADGHSVSVQSSQAETGHHPEEAESVKQEANPENEHVYSSDVTRFQPLITVQSTSSKSGSPEHANNGNAGIYENIKAIYLPSVLLPSKFELDTESVLSVSMIAPPLPPRNSTQKKEQDRVAEPNKVQLSAQGSCPPPLPPRTRAGIVVSPSQPTRDESSQDLSPAEDQVQSTYIDGDRSKSIGQHMDIADDRSDPRMEKNRHDLGVHDYPANEKDKGSTTDNRTEKCLDSTNHTNGTQYIHCKESESKEAIDNSEEREAPIEKSDISDNSRTEDTQTKMSKANTRHSYSMNAMTALLQPRKSTPVKHVLSDRALQKELVQVLQKKNLHDQESTNEHSGSASSGGATSDPDLLDTLNAGSADLGSLMYLGSIQPAKTAPRPRKLHIPDIFNN</sequence>
<dbReference type="GO" id="GO:0005615">
    <property type="term" value="C:extracellular space"/>
    <property type="evidence" value="ECO:0007669"/>
    <property type="project" value="TreeGrafter"/>
</dbReference>
<comment type="caution">
    <text evidence="13">The sequence shown here is derived from an EMBL/GenBank/DDBJ whole genome shotgun (WGS) entry which is preliminary data.</text>
</comment>
<feature type="compositionally biased region" description="Basic and acidic residues" evidence="10">
    <location>
        <begin position="1740"/>
        <end position="1749"/>
    </location>
</feature>
<dbReference type="Pfam" id="PF00530">
    <property type="entry name" value="SRCR"/>
    <property type="match status" value="2"/>
</dbReference>
<dbReference type="GO" id="GO:0016020">
    <property type="term" value="C:membrane"/>
    <property type="evidence" value="ECO:0007669"/>
    <property type="project" value="UniProtKB-SubCell"/>
</dbReference>
<dbReference type="SUPFAM" id="SSF57184">
    <property type="entry name" value="Growth factor receptor domain"/>
    <property type="match status" value="3"/>
</dbReference>
<feature type="compositionally biased region" description="Basic and acidic residues" evidence="10">
    <location>
        <begin position="1814"/>
        <end position="1855"/>
    </location>
</feature>
<comment type="caution">
    <text evidence="9">Lacks conserved residue(s) required for the propagation of feature annotation.</text>
</comment>
<evidence type="ECO:0000256" key="8">
    <source>
        <dbReference type="ARBA" id="ARBA00023180"/>
    </source>
</evidence>
<reference evidence="13" key="1">
    <citation type="journal article" date="2023" name="Mol. Biol. Evol.">
        <title>Third-Generation Sequencing Reveals the Adaptive Role of the Epigenome in Three Deep-Sea Polychaetes.</title>
        <authorList>
            <person name="Perez M."/>
            <person name="Aroh O."/>
            <person name="Sun Y."/>
            <person name="Lan Y."/>
            <person name="Juniper S.K."/>
            <person name="Young C.R."/>
            <person name="Angers B."/>
            <person name="Qian P.Y."/>
        </authorList>
    </citation>
    <scope>NUCLEOTIDE SEQUENCE</scope>
    <source>
        <strain evidence="13">P08H-3</strain>
    </source>
</reference>
<evidence type="ECO:0000313" key="13">
    <source>
        <dbReference type="EMBL" id="KAK2154923.1"/>
    </source>
</evidence>
<dbReference type="SMART" id="SM00202">
    <property type="entry name" value="SR"/>
    <property type="match status" value="2"/>
</dbReference>
<evidence type="ECO:0000256" key="5">
    <source>
        <dbReference type="ARBA" id="ARBA00022989"/>
    </source>
</evidence>
<comment type="subcellular location">
    <subcellularLocation>
        <location evidence="1">Membrane</location>
        <topology evidence="1">Single-pass membrane protein</topology>
    </subcellularLocation>
</comment>
<evidence type="ECO:0000313" key="14">
    <source>
        <dbReference type="Proteomes" id="UP001208570"/>
    </source>
</evidence>
<protein>
    <submittedName>
        <fullName evidence="13">Uncharacterized protein</fullName>
    </submittedName>
</protein>
<feature type="domain" description="Ig-like" evidence="12">
    <location>
        <begin position="694"/>
        <end position="794"/>
    </location>
</feature>
<feature type="compositionally biased region" description="Basic and acidic residues" evidence="10">
    <location>
        <begin position="1643"/>
        <end position="1654"/>
    </location>
</feature>
<feature type="compositionally biased region" description="Basic residues" evidence="10">
    <location>
        <begin position="1167"/>
        <end position="1189"/>
    </location>
</feature>
<dbReference type="PROSITE" id="PS50835">
    <property type="entry name" value="IG_LIKE"/>
    <property type="match status" value="1"/>
</dbReference>
<keyword evidence="8" id="KW-0325">Glycoprotein</keyword>
<dbReference type="InterPro" id="IPR006212">
    <property type="entry name" value="Furin_repeat"/>
</dbReference>
<dbReference type="Proteomes" id="UP001208570">
    <property type="component" value="Unassembled WGS sequence"/>
</dbReference>
<feature type="compositionally biased region" description="Basic and acidic residues" evidence="10">
    <location>
        <begin position="1868"/>
        <end position="1903"/>
    </location>
</feature>
<dbReference type="InterPro" id="IPR013783">
    <property type="entry name" value="Ig-like_fold"/>
</dbReference>
<feature type="region of interest" description="Disordered" evidence="10">
    <location>
        <begin position="1446"/>
        <end position="1520"/>
    </location>
</feature>
<feature type="compositionally biased region" description="Basic and acidic residues" evidence="10">
    <location>
        <begin position="1538"/>
        <end position="1553"/>
    </location>
</feature>
<feature type="region of interest" description="Disordered" evidence="10">
    <location>
        <begin position="1532"/>
        <end position="1553"/>
    </location>
</feature>
<dbReference type="PANTHER" id="PTHR45817">
    <property type="entry name" value="LYSYL OXIDASE-LIKE-RELATED"/>
    <property type="match status" value="1"/>
</dbReference>
<feature type="disulfide bond" evidence="9">
    <location>
        <begin position="247"/>
        <end position="257"/>
    </location>
</feature>
<evidence type="ECO:0000256" key="4">
    <source>
        <dbReference type="ARBA" id="ARBA00022737"/>
    </source>
</evidence>
<feature type="compositionally biased region" description="Low complexity" evidence="10">
    <location>
        <begin position="1964"/>
        <end position="1974"/>
    </location>
</feature>
<dbReference type="InterPro" id="IPR007110">
    <property type="entry name" value="Ig-like_dom"/>
</dbReference>
<dbReference type="InterPro" id="IPR001190">
    <property type="entry name" value="SRCR"/>
</dbReference>
<evidence type="ECO:0000256" key="3">
    <source>
        <dbReference type="ARBA" id="ARBA00022729"/>
    </source>
</evidence>
<feature type="compositionally biased region" description="Polar residues" evidence="10">
    <location>
        <begin position="1458"/>
        <end position="1471"/>
    </location>
</feature>
<evidence type="ECO:0000256" key="1">
    <source>
        <dbReference type="ARBA" id="ARBA00004167"/>
    </source>
</evidence>
<feature type="compositionally biased region" description="Basic and acidic residues" evidence="10">
    <location>
        <begin position="1222"/>
        <end position="1236"/>
    </location>
</feature>
<feature type="domain" description="SRCR" evidence="11">
    <location>
        <begin position="169"/>
        <end position="279"/>
    </location>
</feature>
<evidence type="ECO:0000256" key="6">
    <source>
        <dbReference type="ARBA" id="ARBA00023136"/>
    </source>
</evidence>
<keyword evidence="4" id="KW-0677">Repeat</keyword>
<dbReference type="FunFam" id="3.10.250.10:FF:000016">
    <property type="entry name" value="Scavenger receptor cysteine-rich protein type 12"/>
    <property type="match status" value="1"/>
</dbReference>
<feature type="region of interest" description="Disordered" evidence="10">
    <location>
        <begin position="1729"/>
        <end position="1914"/>
    </location>
</feature>